<name>A0A7G9GRA3_9FIRM</name>
<protein>
    <submittedName>
        <fullName evidence="1">Uncharacterized protein</fullName>
    </submittedName>
</protein>
<reference evidence="1 2" key="1">
    <citation type="submission" date="2020-08" db="EMBL/GenBank/DDBJ databases">
        <authorList>
            <person name="Liu C."/>
            <person name="Sun Q."/>
        </authorList>
    </citation>
    <scope>NUCLEOTIDE SEQUENCE [LARGE SCALE GENOMIC DNA]</scope>
    <source>
        <strain evidence="1 2">NSJ-61</strain>
    </source>
</reference>
<accession>A0A7G9GRA3</accession>
<proteinExistence type="predicted"/>
<dbReference type="RefSeq" id="WP_117536519.1">
    <property type="nucleotide sequence ID" value="NZ_CP060636.1"/>
</dbReference>
<dbReference type="AlphaFoldDB" id="A0A7G9GRA3"/>
<dbReference type="Proteomes" id="UP000515856">
    <property type="component" value="Chromosome"/>
</dbReference>
<dbReference type="KEGG" id="ehn:H9Q80_05120"/>
<dbReference type="EMBL" id="CP060636">
    <property type="protein sequence ID" value="QNM13335.1"/>
    <property type="molecule type" value="Genomic_DNA"/>
</dbReference>
<evidence type="ECO:0000313" key="2">
    <source>
        <dbReference type="Proteomes" id="UP000515856"/>
    </source>
</evidence>
<keyword evidence="2" id="KW-1185">Reference proteome</keyword>
<gene>
    <name evidence="1" type="ORF">H9Q80_05120</name>
</gene>
<organism evidence="1 2">
    <name type="scientific">[Eubacterium] hominis</name>
    <dbReference type="NCBI Taxonomy" id="2764325"/>
    <lineage>
        <taxon>Bacteria</taxon>
        <taxon>Bacillati</taxon>
        <taxon>Bacillota</taxon>
        <taxon>Erysipelotrichia</taxon>
        <taxon>Erysipelotrichales</taxon>
        <taxon>Erysipelotrichaceae</taxon>
        <taxon>Amedibacillus</taxon>
    </lineage>
</organism>
<evidence type="ECO:0000313" key="1">
    <source>
        <dbReference type="EMBL" id="QNM13335.1"/>
    </source>
</evidence>
<sequence>MKKHKGIKIALLSILIILIGITIIQAIIFDKKGRSDITVPTLCEKYHLNLQDIDQSQISKVQGFLKRPYYEIRLQFDTYHMEFYIEGKEKDLTDKNITDTKTLHLPAGDLKLTRVNVAGEDIEIFNYFSLENSVSHYHGFLVKPQDEDEKFNEKNMKEISTIFESIFQ</sequence>